<evidence type="ECO:0000313" key="5">
    <source>
        <dbReference type="Proteomes" id="UP001600941"/>
    </source>
</evidence>
<gene>
    <name evidence="4" type="ORF">K340107D12_58550</name>
</gene>
<keyword evidence="5" id="KW-1185">Reference proteome</keyword>
<dbReference type="Proteomes" id="UP001600941">
    <property type="component" value="Unassembled WGS sequence"/>
</dbReference>
<dbReference type="InterPro" id="IPR054612">
    <property type="entry name" value="Phage_capsid-like_C"/>
</dbReference>
<accession>A0ABQ0C2M0</accession>
<evidence type="ECO:0000313" key="4">
    <source>
        <dbReference type="EMBL" id="GAA6503039.1"/>
    </source>
</evidence>
<dbReference type="Pfam" id="PF05065">
    <property type="entry name" value="Phage_capsid"/>
    <property type="match status" value="1"/>
</dbReference>
<comment type="caution">
    <text evidence="4">The sequence shown here is derived from an EMBL/GenBank/DDBJ whole genome shotgun (WGS) entry which is preliminary data.</text>
</comment>
<dbReference type="Gene3D" id="3.30.2400.10">
    <property type="entry name" value="Major capsid protein gp5"/>
    <property type="match status" value="1"/>
</dbReference>
<feature type="region of interest" description="Disordered" evidence="2">
    <location>
        <begin position="20"/>
        <end position="122"/>
    </location>
</feature>
<evidence type="ECO:0000256" key="1">
    <source>
        <dbReference type="ARBA" id="ARBA00004328"/>
    </source>
</evidence>
<name>A0ABQ0C2M0_9FIRM</name>
<reference evidence="4 5" key="1">
    <citation type="submission" date="2024-04" db="EMBL/GenBank/DDBJ databases">
        <title>Defined microbial consortia suppress multidrug-resistant proinflammatory Enterobacteriaceae via ecological control.</title>
        <authorList>
            <person name="Furuichi M."/>
            <person name="Kawaguchi T."/>
            <person name="Pust M."/>
            <person name="Yasuma K."/>
            <person name="Plichta D."/>
            <person name="Hasegawa N."/>
            <person name="Ohya T."/>
            <person name="Bhattarai S."/>
            <person name="Sasajima S."/>
            <person name="Aoto Y."/>
            <person name="Tuganbaev T."/>
            <person name="Yaginuma M."/>
            <person name="Ueda M."/>
            <person name="Okahashi N."/>
            <person name="Amafuji K."/>
            <person name="Kiridooshi Y."/>
            <person name="Sugita K."/>
            <person name="Strazar M."/>
            <person name="Skelly A."/>
            <person name="Suda W."/>
            <person name="Hattori M."/>
            <person name="Nakamoto N."/>
            <person name="Caballero S."/>
            <person name="Norman J."/>
            <person name="Olle B."/>
            <person name="Tanoue T."/>
            <person name="Arita M."/>
            <person name="Bucci V."/>
            <person name="Atarashi K."/>
            <person name="Xavier R."/>
            <person name="Honda K."/>
        </authorList>
    </citation>
    <scope>NUCLEOTIDE SEQUENCE [LARGE SCALE GENOMIC DNA]</scope>
    <source>
        <strain evidence="5">k34-0107-D12</strain>
    </source>
</reference>
<comment type="subcellular location">
    <subcellularLocation>
        <location evidence="1">Virion</location>
    </subcellularLocation>
</comment>
<dbReference type="InterPro" id="IPR024455">
    <property type="entry name" value="Phage_capsid"/>
</dbReference>
<organism evidence="4 5">
    <name type="scientific">Blautia parvula</name>
    <dbReference type="NCBI Taxonomy" id="2877527"/>
    <lineage>
        <taxon>Bacteria</taxon>
        <taxon>Bacillati</taxon>
        <taxon>Bacillota</taxon>
        <taxon>Clostridia</taxon>
        <taxon>Lachnospirales</taxon>
        <taxon>Lachnospiraceae</taxon>
        <taxon>Blautia</taxon>
    </lineage>
</organism>
<feature type="compositionally biased region" description="Basic and acidic residues" evidence="2">
    <location>
        <begin position="20"/>
        <end position="35"/>
    </location>
</feature>
<sequence length="477" mass="52858">MALRALLLRSRLDKKKKELEELRGQDADFAKREAELEAAIQEMTEETTEEERKEVEDQTEAFQKEKEEHEQKTGELEREIERIEGEIKEEEARSAVPPQPVAPAAPAGPAAGAPQTERKGERTMTMRGKRFEDMSIQERESMFSRSEVKEFVTRAREVISNRRAVGNTELIIPEIMLPMLNQIVYGTSKLLKYTSHDVLPGTARMVIAGEDPEGVWTEQCGTLNELTLGFTDVEMDGFKVGGFFKVCNYILEDNDADLTGRLMNALGTAIAKACDKAIVYGKGAKMPLGFVTRLAQETKPDSYSETEREWEDLHTSNLITVTGKKGVDLFKEIVKATKAIANDYSKEGLVWIMNKSTHVDLVVEAMGSNMAAAIVSGMSDTMPVIGGALEELEFMEDGDIAFGYLGSYKLVERKGITLGQSEHVKFLEDQTVFKGTARYDGKPVIAEAFAILNIAGKAPTTAATFPEDKANTSEETK</sequence>
<evidence type="ECO:0000259" key="3">
    <source>
        <dbReference type="Pfam" id="PF05065"/>
    </source>
</evidence>
<dbReference type="SUPFAM" id="SSF56563">
    <property type="entry name" value="Major capsid protein gp5"/>
    <property type="match status" value="1"/>
</dbReference>
<feature type="compositionally biased region" description="Basic and acidic residues" evidence="2">
    <location>
        <begin position="50"/>
        <end position="93"/>
    </location>
</feature>
<evidence type="ECO:0000256" key="2">
    <source>
        <dbReference type="SAM" id="MobiDB-lite"/>
    </source>
</evidence>
<dbReference type="EMBL" id="BAABZQ010000001">
    <property type="protein sequence ID" value="GAA6503039.1"/>
    <property type="molecule type" value="Genomic_DNA"/>
</dbReference>
<proteinExistence type="predicted"/>
<protein>
    <recommendedName>
        <fullName evidence="3">Phage capsid-like C-terminal domain-containing protein</fullName>
    </recommendedName>
</protein>
<dbReference type="RefSeq" id="WP_054353792.1">
    <property type="nucleotide sequence ID" value="NZ_BAABZQ010000001.1"/>
</dbReference>
<feature type="domain" description="Phage capsid-like C-terminal" evidence="3">
    <location>
        <begin position="201"/>
        <end position="453"/>
    </location>
</feature>
<dbReference type="NCBIfam" id="TIGR01554">
    <property type="entry name" value="major_cap_HK97"/>
    <property type="match status" value="1"/>
</dbReference>
<feature type="compositionally biased region" description="Low complexity" evidence="2">
    <location>
        <begin position="104"/>
        <end position="115"/>
    </location>
</feature>